<comment type="caution">
    <text evidence="3">The sequence shown here is derived from an EMBL/GenBank/DDBJ whole genome shotgun (WGS) entry which is preliminary data.</text>
</comment>
<evidence type="ECO:0000256" key="1">
    <source>
        <dbReference type="SAM" id="MobiDB-lite"/>
    </source>
</evidence>
<feature type="region of interest" description="Disordered" evidence="1">
    <location>
        <begin position="74"/>
        <end position="109"/>
    </location>
</feature>
<keyword evidence="2" id="KW-0472">Membrane</keyword>
<dbReference type="OMA" id="NMVECER"/>
<feature type="non-terminal residue" evidence="3">
    <location>
        <position position="1"/>
    </location>
</feature>
<accession>K0SKF7</accession>
<dbReference type="OrthoDB" id="190738at2759"/>
<feature type="compositionally biased region" description="Pro residues" evidence="1">
    <location>
        <begin position="20"/>
        <end position="33"/>
    </location>
</feature>
<reference evidence="3 4" key="1">
    <citation type="journal article" date="2012" name="Genome Biol.">
        <title>Genome and low-iron response of an oceanic diatom adapted to chronic iron limitation.</title>
        <authorList>
            <person name="Lommer M."/>
            <person name="Specht M."/>
            <person name="Roy A.S."/>
            <person name="Kraemer L."/>
            <person name="Andreson R."/>
            <person name="Gutowska M.A."/>
            <person name="Wolf J."/>
            <person name="Bergner S.V."/>
            <person name="Schilhabel M.B."/>
            <person name="Klostermeier U.C."/>
            <person name="Beiko R.G."/>
            <person name="Rosenstiel P."/>
            <person name="Hippler M."/>
            <person name="Laroche J."/>
        </authorList>
    </citation>
    <scope>NUCLEOTIDE SEQUENCE [LARGE SCALE GENOMIC DNA]</scope>
    <source>
        <strain evidence="3 4">CCMP1005</strain>
    </source>
</reference>
<proteinExistence type="predicted"/>
<dbReference type="EMBL" id="AGNL01014371">
    <property type="protein sequence ID" value="EJK66738.1"/>
    <property type="molecule type" value="Genomic_DNA"/>
</dbReference>
<gene>
    <name evidence="3" type="ORF">THAOC_12307</name>
</gene>
<evidence type="ECO:0000256" key="2">
    <source>
        <dbReference type="SAM" id="Phobius"/>
    </source>
</evidence>
<dbReference type="AlphaFoldDB" id="K0SKF7"/>
<protein>
    <submittedName>
        <fullName evidence="3">Uncharacterized protein</fullName>
    </submittedName>
</protein>
<dbReference type="eggNOG" id="ENOG502SUIQ">
    <property type="taxonomic scope" value="Eukaryota"/>
</dbReference>
<keyword evidence="2" id="KW-0812">Transmembrane</keyword>
<sequence length="395" mass="44551">KCRGGIEMVLTRSRAATPPAVAPPPPPPPPPMPGAANVRREAAAPAASAAAAATQAPAYLQIRVPRKHTCFPSRIHRRKQPRVIADSATHSDPHHHARRPPKRPSNDSEGEIVRVLIPPNGFDSEGQLSNCLNQASAIEDVRVDDGLMLEGNSSFEYFENREKPQDVAGMFRERDNVFVPLSVICADPTSFVGDVLSIKRPPPLRRRPKSPINKTSRSKFYTFIEILGVLLVSFVSWLTYSRAAEVDWDYALEEAAIRVERVFFHVMNSPFWLFDALIQYPLKELYRHGPSIVGWEGETLPRICAQITYHGDEAFWSRNMDECERIYQSKEAAAMQIRKPIAIGCMIFIAFFMVKSIVEARARALQRQQRVDPNMVETYQAIHMLIRQLKRAGNF</sequence>
<feature type="region of interest" description="Disordered" evidence="1">
    <location>
        <begin position="1"/>
        <end position="49"/>
    </location>
</feature>
<feature type="transmembrane region" description="Helical" evidence="2">
    <location>
        <begin position="341"/>
        <end position="358"/>
    </location>
</feature>
<dbReference type="Proteomes" id="UP000266841">
    <property type="component" value="Unassembled WGS sequence"/>
</dbReference>
<keyword evidence="2" id="KW-1133">Transmembrane helix</keyword>
<evidence type="ECO:0000313" key="4">
    <source>
        <dbReference type="Proteomes" id="UP000266841"/>
    </source>
</evidence>
<keyword evidence="4" id="KW-1185">Reference proteome</keyword>
<name>K0SKF7_THAOC</name>
<organism evidence="3 4">
    <name type="scientific">Thalassiosira oceanica</name>
    <name type="common">Marine diatom</name>
    <dbReference type="NCBI Taxonomy" id="159749"/>
    <lineage>
        <taxon>Eukaryota</taxon>
        <taxon>Sar</taxon>
        <taxon>Stramenopiles</taxon>
        <taxon>Ochrophyta</taxon>
        <taxon>Bacillariophyta</taxon>
        <taxon>Coscinodiscophyceae</taxon>
        <taxon>Thalassiosirophycidae</taxon>
        <taxon>Thalassiosirales</taxon>
        <taxon>Thalassiosiraceae</taxon>
        <taxon>Thalassiosira</taxon>
    </lineage>
</organism>
<evidence type="ECO:0000313" key="3">
    <source>
        <dbReference type="EMBL" id="EJK66738.1"/>
    </source>
</evidence>